<keyword evidence="3" id="KW-0963">Cytoplasm</keyword>
<evidence type="ECO:0000256" key="2">
    <source>
        <dbReference type="ARBA" id="ARBA00044777"/>
    </source>
</evidence>
<reference evidence="4 5" key="1">
    <citation type="submission" date="2019-01" db="EMBL/GenBank/DDBJ databases">
        <title>Draft genome sequences of the type strains of six Macrococcus species.</title>
        <authorList>
            <person name="Mazhar S."/>
            <person name="Altermann E."/>
            <person name="Hill C."/>
            <person name="Mcauliffe O."/>
        </authorList>
    </citation>
    <scope>NUCLEOTIDE SEQUENCE [LARGE SCALE GENOMIC DNA]</scope>
    <source>
        <strain evidence="4 5">CCM4809</strain>
    </source>
</reference>
<evidence type="ECO:0000256" key="1">
    <source>
        <dbReference type="ARBA" id="ARBA00022829"/>
    </source>
</evidence>
<comment type="caution">
    <text evidence="4">The sequence shown here is derived from an EMBL/GenBank/DDBJ whole genome shotgun (WGS) entry which is preliminary data.</text>
</comment>
<dbReference type="InterPro" id="IPR023093">
    <property type="entry name" value="ScpA-like_C"/>
</dbReference>
<dbReference type="Gene3D" id="1.10.10.580">
    <property type="entry name" value="Structural maintenance of chromosome 1. Chain E"/>
    <property type="match status" value="1"/>
</dbReference>
<accession>A0A4R6BMK3</accession>
<dbReference type="AlphaFoldDB" id="A0A4R6BMK3"/>
<keyword evidence="3" id="KW-0131">Cell cycle</keyword>
<dbReference type="GO" id="GO:0005737">
    <property type="term" value="C:cytoplasm"/>
    <property type="evidence" value="ECO:0007669"/>
    <property type="project" value="UniProtKB-SubCell"/>
</dbReference>
<keyword evidence="3" id="KW-0132">Cell division</keyword>
<proteinExistence type="inferred from homology"/>
<dbReference type="InterPro" id="IPR036390">
    <property type="entry name" value="WH_DNA-bd_sf"/>
</dbReference>
<comment type="similarity">
    <text evidence="3">Belongs to the ScpA family.</text>
</comment>
<dbReference type="SUPFAM" id="SSF46785">
    <property type="entry name" value="Winged helix' DNA-binding domain"/>
    <property type="match status" value="1"/>
</dbReference>
<keyword evidence="1 3" id="KW-0159">Chromosome partition</keyword>
<keyword evidence="5" id="KW-1185">Reference proteome</keyword>
<comment type="subunit">
    <text evidence="3">Component of a cohesin-like complex composed of ScpA, ScpB and the Smc homodimer, in which ScpA and ScpB bind to the head domain of Smc. The presence of the three proteins is required for the association of the complex with DNA.</text>
</comment>
<dbReference type="OrthoDB" id="9811016at2"/>
<dbReference type="PANTHER" id="PTHR33969:SF2">
    <property type="entry name" value="SEGREGATION AND CONDENSATION PROTEIN A"/>
    <property type="match status" value="1"/>
</dbReference>
<dbReference type="Pfam" id="PF02616">
    <property type="entry name" value="SMC_ScpA"/>
    <property type="match status" value="1"/>
</dbReference>
<dbReference type="HAMAP" id="MF_01805">
    <property type="entry name" value="ScpA"/>
    <property type="match status" value="1"/>
</dbReference>
<dbReference type="RefSeq" id="WP_133429655.1">
    <property type="nucleotide sequence ID" value="NZ_BMCC01000002.1"/>
</dbReference>
<evidence type="ECO:0000256" key="3">
    <source>
        <dbReference type="HAMAP-Rule" id="MF_01805"/>
    </source>
</evidence>
<dbReference type="GO" id="GO:0051301">
    <property type="term" value="P:cell division"/>
    <property type="evidence" value="ECO:0007669"/>
    <property type="project" value="UniProtKB-KW"/>
</dbReference>
<dbReference type="Proteomes" id="UP000295328">
    <property type="component" value="Unassembled WGS sequence"/>
</dbReference>
<dbReference type="GO" id="GO:0007059">
    <property type="term" value="P:chromosome segregation"/>
    <property type="evidence" value="ECO:0007669"/>
    <property type="project" value="UniProtKB-UniRule"/>
</dbReference>
<evidence type="ECO:0000313" key="5">
    <source>
        <dbReference type="Proteomes" id="UP000295328"/>
    </source>
</evidence>
<evidence type="ECO:0000313" key="4">
    <source>
        <dbReference type="EMBL" id="TDM02958.1"/>
    </source>
</evidence>
<protein>
    <recommendedName>
        <fullName evidence="2 3">Segregation and condensation protein A</fullName>
    </recommendedName>
</protein>
<dbReference type="Gene3D" id="6.10.250.2410">
    <property type="match status" value="1"/>
</dbReference>
<organism evidence="4 5">
    <name type="scientific">Macrococcus hajekii</name>
    <dbReference type="NCBI Taxonomy" id="198482"/>
    <lineage>
        <taxon>Bacteria</taxon>
        <taxon>Bacillati</taxon>
        <taxon>Bacillota</taxon>
        <taxon>Bacilli</taxon>
        <taxon>Bacillales</taxon>
        <taxon>Staphylococcaceae</taxon>
        <taxon>Macrococcus</taxon>
    </lineage>
</organism>
<gene>
    <name evidence="3" type="primary">scpA</name>
    <name evidence="4" type="ORF">ERX37_02400</name>
</gene>
<dbReference type="GO" id="GO:0006260">
    <property type="term" value="P:DNA replication"/>
    <property type="evidence" value="ECO:0007669"/>
    <property type="project" value="UniProtKB-UniRule"/>
</dbReference>
<dbReference type="InterPro" id="IPR003768">
    <property type="entry name" value="ScpA"/>
</dbReference>
<comment type="subcellular location">
    <subcellularLocation>
        <location evidence="3">Cytoplasm</location>
    </subcellularLocation>
    <text evidence="3">Associated with two foci at the outer edges of the nucleoid region in young cells, and at four foci within both cell halves in older cells.</text>
</comment>
<name>A0A4R6BMK3_9STAP</name>
<sequence>MYEVKLDAFEGPLDLLLHLIKKLEIDIYDISMKTLTGQYLHYINSMSNWDINIQGEYLVMASELLRIKSKMLLPASHDTVEDPREELVTQLIEYQNYKYYAMMLKEKQDESKHIFIKAPDDLSHFEQAEESELVMNITDLIAAYEKAKNRRKRVAPVKVTVNREQYTIQQATDVINQRLSQTEEISFSEFFTFSESRHQLVTLFMAILEMMKNQIIKVEQTQLFGEILIRKGA</sequence>
<comment type="function">
    <text evidence="3">Participates in chromosomal partition during cell division. May act via the formation of a condensin-like complex containing Smc and ScpB that pull DNA away from mid-cell into both cell halves.</text>
</comment>
<dbReference type="PANTHER" id="PTHR33969">
    <property type="entry name" value="SEGREGATION AND CONDENSATION PROTEIN A"/>
    <property type="match status" value="1"/>
</dbReference>
<dbReference type="EMBL" id="SCWE01000001">
    <property type="protein sequence ID" value="TDM02958.1"/>
    <property type="molecule type" value="Genomic_DNA"/>
</dbReference>